<evidence type="ECO:0000256" key="5">
    <source>
        <dbReference type="SAM" id="Coils"/>
    </source>
</evidence>
<dbReference type="RefSeq" id="WP_171000423.1">
    <property type="nucleotide sequence ID" value="NZ_BJDF01000001.1"/>
</dbReference>
<dbReference type="PANTHER" id="PTHR30185">
    <property type="entry name" value="CRYPTIC BETA-GLUCOSIDE BGL OPERON ANTITERMINATOR"/>
    <property type="match status" value="1"/>
</dbReference>
<dbReference type="InterPro" id="IPR013011">
    <property type="entry name" value="PTS_EIIB_2"/>
</dbReference>
<evidence type="ECO:0000313" key="10">
    <source>
        <dbReference type="Proteomes" id="UP001596288"/>
    </source>
</evidence>
<dbReference type="PROSITE" id="PS51099">
    <property type="entry name" value="PTS_EIIB_TYPE_2"/>
    <property type="match status" value="1"/>
</dbReference>
<dbReference type="Gene3D" id="1.10.10.10">
    <property type="entry name" value="Winged helix-like DNA-binding domain superfamily/Winged helix DNA-binding domain"/>
    <property type="match status" value="1"/>
</dbReference>
<dbReference type="InterPro" id="IPR002178">
    <property type="entry name" value="PTS_EIIA_type-2_dom"/>
</dbReference>
<feature type="domain" description="PTS EIIB type-2" evidence="7">
    <location>
        <begin position="407"/>
        <end position="496"/>
    </location>
</feature>
<keyword evidence="5" id="KW-0175">Coiled coil</keyword>
<accession>A0ABW1RNI2</accession>
<keyword evidence="1" id="KW-0677">Repeat</keyword>
<dbReference type="Pfam" id="PF00359">
    <property type="entry name" value="PTS_EIIA_2"/>
    <property type="match status" value="1"/>
</dbReference>
<dbReference type="InterPro" id="IPR036388">
    <property type="entry name" value="WH-like_DNA-bd_sf"/>
</dbReference>
<dbReference type="Pfam" id="PF05043">
    <property type="entry name" value="Mga"/>
    <property type="match status" value="1"/>
</dbReference>
<dbReference type="InterPro" id="IPR007737">
    <property type="entry name" value="Mga_HTH"/>
</dbReference>
<comment type="caution">
    <text evidence="9">The sequence shown here is derived from an EMBL/GenBank/DDBJ whole genome shotgun (WGS) entry which is preliminary data.</text>
</comment>
<sequence length="648" mass="74716">MEFEYPRLRQLIFIIITANKEINGSTLASELKVSERTLRSDIKVLNKELQKYKLEIVNVRAKGYKVIVNDNDLFDEFKRNVVEHDQSFPVNTYEERIKYLLLILINAREPVSIDYILDSIFISYNTLNNYLAELKNTLEKYHLGLHKKGETIELVGTEIDKRACIIDKLEDKNYKEYIMQFSKSEKNLFTNVDLDLLLRLVSSFFENHFTEISDYTRKNIAVHLALSISRSKSGHIMESFSKNVLLKPETEPIFSEFFKTINSEFNIDISEPERKYVIYHIALNDPNIILNKSQELNQEIKCSIELFLDKIMNIYEFDFHNDDVLKKNLYQHLKSVVKINSLEQTRKNPLLDVILSTFPLAYEVTATSVDVIEDKLKLKLSRDEISFITLHVGASLERNSGTSYSKKNAAIICGSGTATASLLRAKLSSFDDYLNITGIYSYAEYQTKDLSKNDFLISTVPLLGSKLPIVQIDLANYASDSMELYEFLTTTLNDEKNLNNLFQSDSIFINKKPISRKEALNFLCDEMEKLDIVNPDFKDKMFERENMYSTAIGGQIAIPHPIKASSKQSRVGLLISNDPISWDENGNKVKYVFLLAIRPEDYPKIQSLFSFLVNLQNDEKFKNMISKCKSSDEVMVVIKYSIKNSQLN</sequence>
<feature type="domain" description="PRD" evidence="8">
    <location>
        <begin position="185"/>
        <end position="291"/>
    </location>
</feature>
<dbReference type="SUPFAM" id="SSF46785">
    <property type="entry name" value="Winged helix' DNA-binding domain"/>
    <property type="match status" value="1"/>
</dbReference>
<dbReference type="SUPFAM" id="SSF63520">
    <property type="entry name" value="PTS-regulatory domain, PRD"/>
    <property type="match status" value="2"/>
</dbReference>
<dbReference type="Pfam" id="PF08279">
    <property type="entry name" value="HTH_11"/>
    <property type="match status" value="1"/>
</dbReference>
<dbReference type="Proteomes" id="UP001596288">
    <property type="component" value="Unassembled WGS sequence"/>
</dbReference>
<evidence type="ECO:0000256" key="2">
    <source>
        <dbReference type="ARBA" id="ARBA00023015"/>
    </source>
</evidence>
<evidence type="ECO:0000259" key="7">
    <source>
        <dbReference type="PROSITE" id="PS51099"/>
    </source>
</evidence>
<dbReference type="PROSITE" id="PS51372">
    <property type="entry name" value="PRD_2"/>
    <property type="match status" value="2"/>
</dbReference>
<dbReference type="Gene3D" id="1.10.1790.10">
    <property type="entry name" value="PRD domain"/>
    <property type="match status" value="1"/>
</dbReference>
<protein>
    <submittedName>
        <fullName evidence="9">BglG family transcription antiterminator</fullName>
    </submittedName>
</protein>
<feature type="domain" description="PRD" evidence="8">
    <location>
        <begin position="295"/>
        <end position="402"/>
    </location>
</feature>
<evidence type="ECO:0000256" key="1">
    <source>
        <dbReference type="ARBA" id="ARBA00022737"/>
    </source>
</evidence>
<keyword evidence="2" id="KW-0805">Transcription regulation</keyword>
<dbReference type="InterPro" id="IPR013196">
    <property type="entry name" value="HTH_11"/>
</dbReference>
<dbReference type="CDD" id="cd05568">
    <property type="entry name" value="PTS_IIB_bgl_like"/>
    <property type="match status" value="1"/>
</dbReference>
<proteinExistence type="predicted"/>
<keyword evidence="3" id="KW-0010">Activator</keyword>
<dbReference type="InterPro" id="IPR036390">
    <property type="entry name" value="WH_DNA-bd_sf"/>
</dbReference>
<keyword evidence="10" id="KW-1185">Reference proteome</keyword>
<dbReference type="CDD" id="cd00211">
    <property type="entry name" value="PTS_IIA_fru"/>
    <property type="match status" value="1"/>
</dbReference>
<dbReference type="InterPro" id="IPR036634">
    <property type="entry name" value="PRD_sf"/>
</dbReference>
<reference evidence="10" key="1">
    <citation type="journal article" date="2019" name="Int. J. Syst. Evol. Microbiol.">
        <title>The Global Catalogue of Microorganisms (GCM) 10K type strain sequencing project: providing services to taxonomists for standard genome sequencing and annotation.</title>
        <authorList>
            <consortium name="The Broad Institute Genomics Platform"/>
            <consortium name="The Broad Institute Genome Sequencing Center for Infectious Disease"/>
            <person name="Wu L."/>
            <person name="Ma J."/>
        </authorList>
    </citation>
    <scope>NUCLEOTIDE SEQUENCE [LARGE SCALE GENOMIC DNA]</scope>
    <source>
        <strain evidence="10">CCM 8927</strain>
    </source>
</reference>
<keyword evidence="4" id="KW-0804">Transcription</keyword>
<evidence type="ECO:0000259" key="6">
    <source>
        <dbReference type="PROSITE" id="PS51094"/>
    </source>
</evidence>
<organism evidence="9 10">
    <name type="scientific">Companilactobacillus huachuanensis</name>
    <dbReference type="NCBI Taxonomy" id="2559914"/>
    <lineage>
        <taxon>Bacteria</taxon>
        <taxon>Bacillati</taxon>
        <taxon>Bacillota</taxon>
        <taxon>Bacilli</taxon>
        <taxon>Lactobacillales</taxon>
        <taxon>Lactobacillaceae</taxon>
        <taxon>Companilactobacillus</taxon>
    </lineage>
</organism>
<dbReference type="SUPFAM" id="SSF55804">
    <property type="entry name" value="Phoshotransferase/anion transport protein"/>
    <property type="match status" value="1"/>
</dbReference>
<evidence type="ECO:0000256" key="4">
    <source>
        <dbReference type="ARBA" id="ARBA00023163"/>
    </source>
</evidence>
<gene>
    <name evidence="9" type="ORF">ACFQAV_07730</name>
</gene>
<feature type="domain" description="PTS EIIA type-2" evidence="6">
    <location>
        <begin position="500"/>
        <end position="641"/>
    </location>
</feature>
<feature type="coiled-coil region" evidence="5">
    <location>
        <begin position="35"/>
        <end position="62"/>
    </location>
</feature>
<evidence type="ECO:0000313" key="9">
    <source>
        <dbReference type="EMBL" id="MFC6176728.1"/>
    </source>
</evidence>
<name>A0ABW1RNI2_9LACO</name>
<evidence type="ECO:0000256" key="3">
    <source>
        <dbReference type="ARBA" id="ARBA00023159"/>
    </source>
</evidence>
<dbReference type="Gene3D" id="3.40.930.10">
    <property type="entry name" value="Mannitol-specific EII, Chain A"/>
    <property type="match status" value="1"/>
</dbReference>
<dbReference type="InterPro" id="IPR011608">
    <property type="entry name" value="PRD"/>
</dbReference>
<dbReference type="PROSITE" id="PS51094">
    <property type="entry name" value="PTS_EIIA_TYPE_2"/>
    <property type="match status" value="1"/>
</dbReference>
<dbReference type="PANTHER" id="PTHR30185:SF13">
    <property type="entry name" value="LICABCH OPERON REGULATOR-RELATED"/>
    <property type="match status" value="1"/>
</dbReference>
<dbReference type="EMBL" id="JBHSSF010000019">
    <property type="protein sequence ID" value="MFC6176728.1"/>
    <property type="molecule type" value="Genomic_DNA"/>
</dbReference>
<evidence type="ECO:0000259" key="8">
    <source>
        <dbReference type="PROSITE" id="PS51372"/>
    </source>
</evidence>
<dbReference type="InterPro" id="IPR050661">
    <property type="entry name" value="BglG_antiterminators"/>
</dbReference>
<dbReference type="Pfam" id="PF00874">
    <property type="entry name" value="PRD"/>
    <property type="match status" value="2"/>
</dbReference>
<dbReference type="InterPro" id="IPR016152">
    <property type="entry name" value="PTrfase/Anion_transptr"/>
</dbReference>